<dbReference type="InParanoid" id="A0A1Y2BCQ3"/>
<dbReference type="AlphaFoldDB" id="A0A1Y2BCQ3"/>
<name>A0A1Y2BCQ3_9TREE</name>
<dbReference type="Proteomes" id="UP000193986">
    <property type="component" value="Unassembled WGS sequence"/>
</dbReference>
<dbReference type="PANTHER" id="PTHR43625:SF78">
    <property type="entry name" value="PYRIDOXAL REDUCTASE-RELATED"/>
    <property type="match status" value="1"/>
</dbReference>
<dbReference type="CDD" id="cd19077">
    <property type="entry name" value="AKR_AKR8A1-2"/>
    <property type="match status" value="1"/>
</dbReference>
<evidence type="ECO:0000313" key="4">
    <source>
        <dbReference type="Proteomes" id="UP000193986"/>
    </source>
</evidence>
<sequence length="332" mass="37030">MPATTTLAGKEIGRVGLGLMMLTWGGDLPTDEESFTAIRTAVDNGSNYLNSATFYGHPENHEAGLQLLNRFFTAYPEYADRVILGVKGGIFYEKRMPSGELEFLRSDLKRAYEHLGDKKKIDIFEMARVPNDLPIEETIKNLVILKEEGYFNHIGLSEATADTLSRAHAVYPIACVEIELSLFYLEPSVLETTTLAEKLGVAIIAYSPLGRGFFSGKYRSIDDFPEGDIRKVYPRFQGDNFKKNLELVDKVAELAKKKGSSTSQLALAYIMHISPVVVPIPGSSNPKRIIENIEAANIELTDEDVKQIDEILKTFVTAGDRYPDYAKSFLMK</sequence>
<gene>
    <name evidence="3" type="ORF">BCR39DRAFT_523168</name>
</gene>
<accession>A0A1Y2BCQ3</accession>
<dbReference type="GO" id="GO:0005737">
    <property type="term" value="C:cytoplasm"/>
    <property type="evidence" value="ECO:0007669"/>
    <property type="project" value="TreeGrafter"/>
</dbReference>
<dbReference type="Pfam" id="PF00248">
    <property type="entry name" value="Aldo_ket_red"/>
    <property type="match status" value="1"/>
</dbReference>
<evidence type="ECO:0000256" key="1">
    <source>
        <dbReference type="ARBA" id="ARBA00023002"/>
    </source>
</evidence>
<proteinExistence type="predicted"/>
<evidence type="ECO:0000259" key="2">
    <source>
        <dbReference type="Pfam" id="PF00248"/>
    </source>
</evidence>
<keyword evidence="1" id="KW-0560">Oxidoreductase</keyword>
<dbReference type="InterPro" id="IPR023210">
    <property type="entry name" value="NADP_OxRdtase_dom"/>
</dbReference>
<dbReference type="STRING" id="71784.A0A1Y2BCQ3"/>
<dbReference type="InterPro" id="IPR036812">
    <property type="entry name" value="NAD(P)_OxRdtase_dom_sf"/>
</dbReference>
<dbReference type="OrthoDB" id="37537at2759"/>
<dbReference type="InterPro" id="IPR050791">
    <property type="entry name" value="Aldo-Keto_reductase"/>
</dbReference>
<dbReference type="SUPFAM" id="SSF51430">
    <property type="entry name" value="NAD(P)-linked oxidoreductase"/>
    <property type="match status" value="1"/>
</dbReference>
<dbReference type="FunCoup" id="A0A1Y2BCQ3">
    <property type="interactions" value="253"/>
</dbReference>
<dbReference type="Gene3D" id="3.20.20.100">
    <property type="entry name" value="NADP-dependent oxidoreductase domain"/>
    <property type="match status" value="1"/>
</dbReference>
<evidence type="ECO:0000313" key="3">
    <source>
        <dbReference type="EMBL" id="ORY32618.1"/>
    </source>
</evidence>
<comment type="caution">
    <text evidence="3">The sequence shown here is derived from an EMBL/GenBank/DDBJ whole genome shotgun (WGS) entry which is preliminary data.</text>
</comment>
<organism evidence="3 4">
    <name type="scientific">Naematelia encephala</name>
    <dbReference type="NCBI Taxonomy" id="71784"/>
    <lineage>
        <taxon>Eukaryota</taxon>
        <taxon>Fungi</taxon>
        <taxon>Dikarya</taxon>
        <taxon>Basidiomycota</taxon>
        <taxon>Agaricomycotina</taxon>
        <taxon>Tremellomycetes</taxon>
        <taxon>Tremellales</taxon>
        <taxon>Naemateliaceae</taxon>
        <taxon>Naematelia</taxon>
    </lineage>
</organism>
<dbReference type="GO" id="GO:0016491">
    <property type="term" value="F:oxidoreductase activity"/>
    <property type="evidence" value="ECO:0007669"/>
    <property type="project" value="UniProtKB-KW"/>
</dbReference>
<keyword evidence="4" id="KW-1185">Reference proteome</keyword>
<reference evidence="3 4" key="1">
    <citation type="submission" date="2016-07" db="EMBL/GenBank/DDBJ databases">
        <title>Pervasive Adenine N6-methylation of Active Genes in Fungi.</title>
        <authorList>
            <consortium name="DOE Joint Genome Institute"/>
            <person name="Mondo S.J."/>
            <person name="Dannebaum R.O."/>
            <person name="Kuo R.C."/>
            <person name="Labutti K."/>
            <person name="Haridas S."/>
            <person name="Kuo A."/>
            <person name="Salamov A."/>
            <person name="Ahrendt S.R."/>
            <person name="Lipzen A."/>
            <person name="Sullivan W."/>
            <person name="Andreopoulos W.B."/>
            <person name="Clum A."/>
            <person name="Lindquist E."/>
            <person name="Daum C."/>
            <person name="Ramamoorthy G.K."/>
            <person name="Gryganskyi A."/>
            <person name="Culley D."/>
            <person name="Magnuson J.K."/>
            <person name="James T.Y."/>
            <person name="O'Malley M.A."/>
            <person name="Stajich J.E."/>
            <person name="Spatafora J.W."/>
            <person name="Visel A."/>
            <person name="Grigoriev I.V."/>
        </authorList>
    </citation>
    <scope>NUCLEOTIDE SEQUENCE [LARGE SCALE GENOMIC DNA]</scope>
    <source>
        <strain evidence="3 4">68-887.2</strain>
    </source>
</reference>
<protein>
    <submittedName>
        <fullName evidence="3">NADP-dependent oxidoreductase domain-containing protein</fullName>
    </submittedName>
</protein>
<feature type="domain" description="NADP-dependent oxidoreductase" evidence="2">
    <location>
        <begin position="15"/>
        <end position="312"/>
    </location>
</feature>
<dbReference type="PANTHER" id="PTHR43625">
    <property type="entry name" value="AFLATOXIN B1 ALDEHYDE REDUCTASE"/>
    <property type="match status" value="1"/>
</dbReference>
<dbReference type="EMBL" id="MCFC01000009">
    <property type="protein sequence ID" value="ORY32618.1"/>
    <property type="molecule type" value="Genomic_DNA"/>
</dbReference>